<proteinExistence type="predicted"/>
<dbReference type="Proteomes" id="UP000479710">
    <property type="component" value="Unassembled WGS sequence"/>
</dbReference>
<protein>
    <submittedName>
        <fullName evidence="1">Uncharacterized protein</fullName>
    </submittedName>
</protein>
<evidence type="ECO:0000313" key="1">
    <source>
        <dbReference type="EMBL" id="KAF0909236.1"/>
    </source>
</evidence>
<dbReference type="EMBL" id="SPHZ02000007">
    <property type="protein sequence ID" value="KAF0909236.1"/>
    <property type="molecule type" value="Genomic_DNA"/>
</dbReference>
<sequence>MRQGGRRVAAVVDKARWVDGGSARRGARGRRRWQSVVDEAAAERHLGEWQHMVDDGTGC</sequence>
<keyword evidence="2" id="KW-1185">Reference proteome</keyword>
<reference evidence="1 2" key="1">
    <citation type="submission" date="2019-11" db="EMBL/GenBank/DDBJ databases">
        <title>Whole genome sequence of Oryza granulata.</title>
        <authorList>
            <person name="Li W."/>
        </authorList>
    </citation>
    <scope>NUCLEOTIDE SEQUENCE [LARGE SCALE GENOMIC DNA]</scope>
    <source>
        <strain evidence="2">cv. Menghai</strain>
        <tissue evidence="1">Leaf</tissue>
    </source>
</reference>
<accession>A0A6G1D9Z8</accession>
<organism evidence="1 2">
    <name type="scientific">Oryza meyeriana var. granulata</name>
    <dbReference type="NCBI Taxonomy" id="110450"/>
    <lineage>
        <taxon>Eukaryota</taxon>
        <taxon>Viridiplantae</taxon>
        <taxon>Streptophyta</taxon>
        <taxon>Embryophyta</taxon>
        <taxon>Tracheophyta</taxon>
        <taxon>Spermatophyta</taxon>
        <taxon>Magnoliopsida</taxon>
        <taxon>Liliopsida</taxon>
        <taxon>Poales</taxon>
        <taxon>Poaceae</taxon>
        <taxon>BOP clade</taxon>
        <taxon>Oryzoideae</taxon>
        <taxon>Oryzeae</taxon>
        <taxon>Oryzinae</taxon>
        <taxon>Oryza</taxon>
        <taxon>Oryza meyeriana</taxon>
    </lineage>
</organism>
<dbReference type="AlphaFoldDB" id="A0A6G1D9Z8"/>
<comment type="caution">
    <text evidence="1">The sequence shown here is derived from an EMBL/GenBank/DDBJ whole genome shotgun (WGS) entry which is preliminary data.</text>
</comment>
<gene>
    <name evidence="1" type="ORF">E2562_032633</name>
</gene>
<evidence type="ECO:0000313" key="2">
    <source>
        <dbReference type="Proteomes" id="UP000479710"/>
    </source>
</evidence>
<name>A0A6G1D9Z8_9ORYZ</name>